<dbReference type="GO" id="GO:0000139">
    <property type="term" value="C:Golgi membrane"/>
    <property type="evidence" value="ECO:0007669"/>
    <property type="project" value="UniProtKB-SubCell"/>
</dbReference>
<evidence type="ECO:0000256" key="16">
    <source>
        <dbReference type="SAM" id="MobiDB-lite"/>
    </source>
</evidence>
<dbReference type="Pfam" id="PF01762">
    <property type="entry name" value="Galactosyl_T"/>
    <property type="match status" value="1"/>
</dbReference>
<evidence type="ECO:0000313" key="17">
    <source>
        <dbReference type="EMBL" id="KAF0288912.1"/>
    </source>
</evidence>
<dbReference type="EC" id="2.4.1.-" evidence="15"/>
<keyword evidence="12" id="KW-0472">Membrane</keyword>
<comment type="pathway">
    <text evidence="3">Protein modification; protein glycosylation.</text>
</comment>
<keyword evidence="8" id="KW-0256">Endoplasmic reticulum</keyword>
<dbReference type="Proteomes" id="UP000440578">
    <property type="component" value="Unassembled WGS sequence"/>
</dbReference>
<dbReference type="GO" id="GO:0008194">
    <property type="term" value="F:UDP-glycosyltransferase activity"/>
    <property type="evidence" value="ECO:0007669"/>
    <property type="project" value="TreeGrafter"/>
</dbReference>
<evidence type="ECO:0000256" key="13">
    <source>
        <dbReference type="ARBA" id="ARBA00023180"/>
    </source>
</evidence>
<evidence type="ECO:0000256" key="9">
    <source>
        <dbReference type="ARBA" id="ARBA00022968"/>
    </source>
</evidence>
<evidence type="ECO:0000256" key="14">
    <source>
        <dbReference type="ARBA" id="ARBA00047667"/>
    </source>
</evidence>
<evidence type="ECO:0000256" key="11">
    <source>
        <dbReference type="ARBA" id="ARBA00023034"/>
    </source>
</evidence>
<evidence type="ECO:0000256" key="2">
    <source>
        <dbReference type="ARBA" id="ARBA00004323"/>
    </source>
</evidence>
<name>A0A6A4W7W3_AMPAM</name>
<comment type="subcellular location">
    <subcellularLocation>
        <location evidence="1">Endoplasmic reticulum</location>
    </subcellularLocation>
    <subcellularLocation>
        <location evidence="2 15">Golgi apparatus membrane</location>
        <topology evidence="2 15">Single-pass type II membrane protein</topology>
    </subcellularLocation>
</comment>
<evidence type="ECO:0000256" key="3">
    <source>
        <dbReference type="ARBA" id="ARBA00004922"/>
    </source>
</evidence>
<feature type="region of interest" description="Disordered" evidence="16">
    <location>
        <begin position="432"/>
        <end position="467"/>
    </location>
</feature>
<proteinExistence type="inferred from homology"/>
<sequence length="467" mass="51118">MQGMFSKKLVIACVIATVSAVFASYLFQYYEDDPADPHDTASGARLVVGVLSGRRRRQQRDAIRDTWWPQLEAAGARGVFVVGDSDCPLADPCRLDRYSCEPWRPPRHAVGSQQQLRLTLGPVPRPAAVGITFTVLLGVVARAVTSPLRSGDVTLETADGQPAAAAAVGRSPVTSEAASSDVKTALSPLLVLPAGFMGRLRVVSEPGAMECQQTEVPEPTELRVTALITEDGRHVRPGLEPLCWPVTLVYTVHGDDPSPAPSSGPTPSDPLDDPTCRRADGDAVTRSLSEEAARHGDLLLVPGPDVYRRLPDKLISFLTWYNWPADRYGKWAELEYQAAVYPPFACGTASLLSADVVRWLARNRAELTRFQGEDVSLGIWLAGHRVQRLSDPGWACGDAERAAYSRGQLGPARMRRVWRCLRRNSRLELCGEEGEERMKEERGAPDKGERRAQMREEESSGRDGLEA</sequence>
<gene>
    <name evidence="18" type="primary">b3galnt2_1</name>
    <name evidence="17" type="synonym">b3galnt2_0</name>
    <name evidence="17" type="ORF">FJT64_012719</name>
    <name evidence="18" type="ORF">FJT64_025806</name>
</gene>
<evidence type="ECO:0000256" key="5">
    <source>
        <dbReference type="ARBA" id="ARBA00022676"/>
    </source>
</evidence>
<feature type="region of interest" description="Disordered" evidence="16">
    <location>
        <begin position="255"/>
        <end position="279"/>
    </location>
</feature>
<accession>A0A6A4W7W3</accession>
<dbReference type="EMBL" id="VIIS01001096">
    <property type="protein sequence ID" value="KAF0302093.1"/>
    <property type="molecule type" value="Genomic_DNA"/>
</dbReference>
<evidence type="ECO:0000256" key="12">
    <source>
        <dbReference type="ARBA" id="ARBA00023136"/>
    </source>
</evidence>
<organism evidence="18 19">
    <name type="scientific">Amphibalanus amphitrite</name>
    <name type="common">Striped barnacle</name>
    <name type="synonym">Balanus amphitrite</name>
    <dbReference type="NCBI Taxonomy" id="1232801"/>
    <lineage>
        <taxon>Eukaryota</taxon>
        <taxon>Metazoa</taxon>
        <taxon>Ecdysozoa</taxon>
        <taxon>Arthropoda</taxon>
        <taxon>Crustacea</taxon>
        <taxon>Multicrustacea</taxon>
        <taxon>Cirripedia</taxon>
        <taxon>Thoracica</taxon>
        <taxon>Thoracicalcarea</taxon>
        <taxon>Balanomorpha</taxon>
        <taxon>Balanoidea</taxon>
        <taxon>Balanidae</taxon>
        <taxon>Amphibalaninae</taxon>
        <taxon>Amphibalanus</taxon>
    </lineage>
</organism>
<comment type="similarity">
    <text evidence="4 15">Belongs to the glycosyltransferase 31 family.</text>
</comment>
<protein>
    <recommendedName>
        <fullName evidence="15">Hexosyltransferase</fullName>
        <ecNumber evidence="15">2.4.1.-</ecNumber>
    </recommendedName>
</protein>
<keyword evidence="13" id="KW-0325">Glycoprotein</keyword>
<evidence type="ECO:0000256" key="15">
    <source>
        <dbReference type="RuleBase" id="RU363063"/>
    </source>
</evidence>
<keyword evidence="7" id="KW-0812">Transmembrane</keyword>
<evidence type="ECO:0000313" key="19">
    <source>
        <dbReference type="Proteomes" id="UP000440578"/>
    </source>
</evidence>
<dbReference type="GO" id="GO:0006493">
    <property type="term" value="P:protein O-linked glycosylation"/>
    <property type="evidence" value="ECO:0007669"/>
    <property type="project" value="TreeGrafter"/>
</dbReference>
<comment type="catalytic activity">
    <reaction evidence="14">
        <text>3-O-(N-acetyl-beta-D-glucosaminyl-(1-&gt;4)-alpha-D-mannosyl)-L-threonyl-[protein] + UDP-N-acetyl-alpha-D-galactosamine = 3-O-[beta-D-GalNAc-(1-&gt;3)-beta-D-GlcNAc-(1-&gt;4)-alpha-D-Man]-L-Thr-[protein] + UDP + H(+)</text>
        <dbReference type="Rhea" id="RHEA:37667"/>
        <dbReference type="Rhea" id="RHEA-COMP:13308"/>
        <dbReference type="Rhea" id="RHEA-COMP:13618"/>
        <dbReference type="ChEBI" id="CHEBI:15378"/>
        <dbReference type="ChEBI" id="CHEBI:58223"/>
        <dbReference type="ChEBI" id="CHEBI:67138"/>
        <dbReference type="ChEBI" id="CHEBI:136709"/>
        <dbReference type="ChEBI" id="CHEBI:137540"/>
        <dbReference type="EC" id="2.4.1.313"/>
    </reaction>
</comment>
<comment type="caution">
    <text evidence="18">The sequence shown here is derived from an EMBL/GenBank/DDBJ whole genome shotgun (WGS) entry which is preliminary data.</text>
</comment>
<dbReference type="PANTHER" id="PTHR11214">
    <property type="entry name" value="BETA-1,3-N-ACETYLGLUCOSAMINYLTRANSFERASE"/>
    <property type="match status" value="1"/>
</dbReference>
<dbReference type="GO" id="GO:0016758">
    <property type="term" value="F:hexosyltransferase activity"/>
    <property type="evidence" value="ECO:0007669"/>
    <property type="project" value="InterPro"/>
</dbReference>
<keyword evidence="5 15" id="KW-0328">Glycosyltransferase</keyword>
<dbReference type="InterPro" id="IPR002659">
    <property type="entry name" value="Glyco_trans_31"/>
</dbReference>
<evidence type="ECO:0000256" key="4">
    <source>
        <dbReference type="ARBA" id="ARBA00008661"/>
    </source>
</evidence>
<keyword evidence="19" id="KW-1185">Reference proteome</keyword>
<dbReference type="GO" id="GO:0005783">
    <property type="term" value="C:endoplasmic reticulum"/>
    <property type="evidence" value="ECO:0007669"/>
    <property type="project" value="UniProtKB-SubCell"/>
</dbReference>
<evidence type="ECO:0000313" key="18">
    <source>
        <dbReference type="EMBL" id="KAF0302093.1"/>
    </source>
</evidence>
<dbReference type="OrthoDB" id="1158011at2759"/>
<dbReference type="AlphaFoldDB" id="A0A6A4W7W3"/>
<keyword evidence="9" id="KW-0735">Signal-anchor</keyword>
<dbReference type="PANTHER" id="PTHR11214:SF219">
    <property type="entry name" value="UDP-GALNAC:BETA-1,3-N-ACETYLGALACTOSAMINYLTRANSFERASE 2"/>
    <property type="match status" value="1"/>
</dbReference>
<evidence type="ECO:0000256" key="1">
    <source>
        <dbReference type="ARBA" id="ARBA00004240"/>
    </source>
</evidence>
<evidence type="ECO:0000256" key="8">
    <source>
        <dbReference type="ARBA" id="ARBA00022824"/>
    </source>
</evidence>
<feature type="compositionally biased region" description="Basic and acidic residues" evidence="16">
    <location>
        <begin position="436"/>
        <end position="467"/>
    </location>
</feature>
<evidence type="ECO:0000256" key="6">
    <source>
        <dbReference type="ARBA" id="ARBA00022679"/>
    </source>
</evidence>
<reference evidence="18 19" key="1">
    <citation type="submission" date="2019-07" db="EMBL/GenBank/DDBJ databases">
        <title>Draft genome assembly of a fouling barnacle, Amphibalanus amphitrite (Darwin, 1854): The first reference genome for Thecostraca.</title>
        <authorList>
            <person name="Kim W."/>
        </authorList>
    </citation>
    <scope>NUCLEOTIDE SEQUENCE [LARGE SCALE GENOMIC DNA]</scope>
    <source>
        <strain evidence="18">SNU_AA5</strain>
        <tissue evidence="18">Soma without cirri and trophi</tissue>
    </source>
</reference>
<keyword evidence="11 15" id="KW-0333">Golgi apparatus</keyword>
<keyword evidence="6 18" id="KW-0808">Transferase</keyword>
<evidence type="ECO:0000256" key="7">
    <source>
        <dbReference type="ARBA" id="ARBA00022692"/>
    </source>
</evidence>
<dbReference type="EMBL" id="VIIS01002073">
    <property type="protein sequence ID" value="KAF0288912.1"/>
    <property type="molecule type" value="Genomic_DNA"/>
</dbReference>
<feature type="compositionally biased region" description="Pro residues" evidence="16">
    <location>
        <begin position="258"/>
        <end position="268"/>
    </location>
</feature>
<keyword evidence="10" id="KW-1133">Transmembrane helix</keyword>
<evidence type="ECO:0000256" key="10">
    <source>
        <dbReference type="ARBA" id="ARBA00022989"/>
    </source>
</evidence>